<evidence type="ECO:0000313" key="3">
    <source>
        <dbReference type="EMBL" id="OIQ71770.1"/>
    </source>
</evidence>
<name>A0A1J5PKV0_9ZZZZ</name>
<evidence type="ECO:0000256" key="2">
    <source>
        <dbReference type="SAM" id="Phobius"/>
    </source>
</evidence>
<comment type="caution">
    <text evidence="3">The sequence shown here is derived from an EMBL/GenBank/DDBJ whole genome shotgun (WGS) entry which is preliminary data.</text>
</comment>
<keyword evidence="2" id="KW-1133">Transmembrane helix</keyword>
<accession>A0A1J5PKV0</accession>
<dbReference type="EMBL" id="MLJW01003566">
    <property type="protein sequence ID" value="OIQ71770.1"/>
    <property type="molecule type" value="Genomic_DNA"/>
</dbReference>
<feature type="region of interest" description="Disordered" evidence="1">
    <location>
        <begin position="1"/>
        <end position="32"/>
    </location>
</feature>
<dbReference type="AlphaFoldDB" id="A0A1J5PKV0"/>
<keyword evidence="2" id="KW-0812">Transmembrane</keyword>
<keyword evidence="2" id="KW-0472">Membrane</keyword>
<sequence>MESRRSWASAIASGQTSVKGATGKVAATGSGPSSAAMIAAALAGGAMWGDRPKPKRIAAIVGFALIFPLHASTPGAIRRTSNAA</sequence>
<gene>
    <name evidence="3" type="ORF">GALL_466110</name>
</gene>
<evidence type="ECO:0000256" key="1">
    <source>
        <dbReference type="SAM" id="MobiDB-lite"/>
    </source>
</evidence>
<protein>
    <submittedName>
        <fullName evidence="3">Uncharacterized protein</fullName>
    </submittedName>
</protein>
<feature type="transmembrane region" description="Helical" evidence="2">
    <location>
        <begin position="57"/>
        <end position="77"/>
    </location>
</feature>
<proteinExistence type="predicted"/>
<reference evidence="3" key="1">
    <citation type="submission" date="2016-10" db="EMBL/GenBank/DDBJ databases">
        <title>Sequence of Gallionella enrichment culture.</title>
        <authorList>
            <person name="Poehlein A."/>
            <person name="Muehling M."/>
            <person name="Daniel R."/>
        </authorList>
    </citation>
    <scope>NUCLEOTIDE SEQUENCE</scope>
</reference>
<organism evidence="3">
    <name type="scientific">mine drainage metagenome</name>
    <dbReference type="NCBI Taxonomy" id="410659"/>
    <lineage>
        <taxon>unclassified sequences</taxon>
        <taxon>metagenomes</taxon>
        <taxon>ecological metagenomes</taxon>
    </lineage>
</organism>